<evidence type="ECO:0000256" key="2">
    <source>
        <dbReference type="ARBA" id="ARBA00022723"/>
    </source>
</evidence>
<evidence type="ECO:0000256" key="6">
    <source>
        <dbReference type="ARBA" id="ARBA00023015"/>
    </source>
</evidence>
<comment type="subcellular location">
    <subcellularLocation>
        <location evidence="1">Nucleus</location>
    </subcellularLocation>
</comment>
<keyword evidence="9" id="KW-0804">Transcription</keyword>
<dbReference type="GO" id="GO:0005634">
    <property type="term" value="C:nucleus"/>
    <property type="evidence" value="ECO:0007669"/>
    <property type="project" value="UniProtKB-SubCell"/>
</dbReference>
<comment type="caution">
    <text evidence="15">The sequence shown here is derived from an EMBL/GenBank/DDBJ whole genome shotgun (WGS) entry which is preliminary data.</text>
</comment>
<evidence type="ECO:0000256" key="5">
    <source>
        <dbReference type="ARBA" id="ARBA00022833"/>
    </source>
</evidence>
<feature type="compositionally biased region" description="Polar residues" evidence="13">
    <location>
        <begin position="377"/>
        <end position="388"/>
    </location>
</feature>
<feature type="domain" description="C2H2-type" evidence="14">
    <location>
        <begin position="470"/>
        <end position="499"/>
    </location>
</feature>
<gene>
    <name evidence="15" type="ORF">GSTENG00031954001</name>
</gene>
<dbReference type="FunFam" id="3.30.160.60:FF:000026">
    <property type="entry name" value="Transcription factor Sp3"/>
    <property type="match status" value="1"/>
</dbReference>
<feature type="non-terminal residue" evidence="15">
    <location>
        <position position="1"/>
    </location>
</feature>
<dbReference type="GO" id="GO:0000981">
    <property type="term" value="F:DNA-binding transcription factor activity, RNA polymerase II-specific"/>
    <property type="evidence" value="ECO:0007669"/>
    <property type="project" value="TreeGrafter"/>
</dbReference>
<evidence type="ECO:0000313" key="15">
    <source>
        <dbReference type="EMBL" id="CAG10348.1"/>
    </source>
</evidence>
<evidence type="ECO:0000256" key="1">
    <source>
        <dbReference type="ARBA" id="ARBA00004123"/>
    </source>
</evidence>
<evidence type="ECO:0000256" key="12">
    <source>
        <dbReference type="PROSITE-ProRule" id="PRU00042"/>
    </source>
</evidence>
<keyword evidence="5" id="KW-0862">Zinc</keyword>
<dbReference type="FunFam" id="3.30.160.60:FF:000061">
    <property type="entry name" value="Transcription factor Sp3"/>
    <property type="match status" value="1"/>
</dbReference>
<feature type="non-terminal residue" evidence="15">
    <location>
        <position position="577"/>
    </location>
</feature>
<keyword evidence="8" id="KW-0010">Activator</keyword>
<evidence type="ECO:0000256" key="10">
    <source>
        <dbReference type="ARBA" id="ARBA00023242"/>
    </source>
</evidence>
<dbReference type="PANTHER" id="PTHR23235">
    <property type="entry name" value="KRUEPPEL-LIKE TRANSCRIPTION FACTOR"/>
    <property type="match status" value="1"/>
</dbReference>
<evidence type="ECO:0000256" key="4">
    <source>
        <dbReference type="ARBA" id="ARBA00022771"/>
    </source>
</evidence>
<keyword evidence="3" id="KW-0677">Repeat</keyword>
<dbReference type="PANTHER" id="PTHR23235:SF3">
    <property type="entry name" value="TRANSCRIPTION FACTOR SP3"/>
    <property type="match status" value="1"/>
</dbReference>
<dbReference type="KEGG" id="tng:GSTEN00031954G001"/>
<dbReference type="Gene3D" id="3.30.160.60">
    <property type="entry name" value="Classic Zinc Finger"/>
    <property type="match status" value="3"/>
</dbReference>
<dbReference type="PROSITE" id="PS50157">
    <property type="entry name" value="ZINC_FINGER_C2H2_2"/>
    <property type="match status" value="3"/>
</dbReference>
<keyword evidence="2" id="KW-0479">Metal-binding</keyword>
<keyword evidence="4 12" id="KW-0863">Zinc-finger</keyword>
<evidence type="ECO:0000259" key="14">
    <source>
        <dbReference type="PROSITE" id="PS50157"/>
    </source>
</evidence>
<dbReference type="AlphaFoldDB" id="Q4RMN4"/>
<dbReference type="GO" id="GO:0000978">
    <property type="term" value="F:RNA polymerase II cis-regulatory region sequence-specific DNA binding"/>
    <property type="evidence" value="ECO:0007669"/>
    <property type="project" value="TreeGrafter"/>
</dbReference>
<dbReference type="Pfam" id="PF00096">
    <property type="entry name" value="zf-C2H2"/>
    <property type="match status" value="3"/>
</dbReference>
<dbReference type="FunFam" id="3.30.160.60:FF:000014">
    <property type="entry name" value="Transcription factor Sp3"/>
    <property type="match status" value="1"/>
</dbReference>
<proteinExistence type="inferred from homology"/>
<comment type="similarity">
    <text evidence="11">Belongs to the Sp1 C2H2-type zinc-finger protein family.</text>
</comment>
<accession>Q4RMN4</accession>
<dbReference type="OrthoDB" id="6365676at2759"/>
<sequence length="577" mass="61581">TTDMSAIQLAGSDRWEVVTPVTAGKEDQGVVHVPNSGIVTSNGQYVLPLGSLPSQPVYVTASGNEVSANGVSGIQYQTVPIATGVTPEGQLIMSGQALESQGQDAGAKQHLVAVSNASTNPELYVPTTSSSSSSNTSLPETIDGTGVLTQATAVSAGVSDPSSSANFNSHNHLQQIQTYFSASSVVSVSAVLVFLPLQVSSSNATTLSQPILQLSGDSQTQVAQVAQGQDLNAAAGQTLQSVQLVNPGTFLIQAQTVTATGQIQWQTFQVQGVQSLQGLQLPQGQGQAQQLTLAPVQTLPLGQAGQVSLPNLQTVTVNSVSQAQYTQGEEAKSPVGAYRLRRPSPLTQDHPINRLTPTDAPGIQIKEEPDSEEWQLSGDSTLNPSDLNNLNMMGDGDMEMQSEGKRLRRVACTCPNCKESGGRYPRTSGRGSGMGKKKQHICHIAGCGKVYGKTSHLRAHLRWHSGERPFVCNWMFCGKRFTRSDELQRHRRTHTGEKKFVCMECSKRFMRSDHLAKHIKTHQNKKGIPVTSPPTTDTVITPDGTTLILQTTGTHDHVGNQEIPLQLVTVAPGEVME</sequence>
<evidence type="ECO:0000256" key="3">
    <source>
        <dbReference type="ARBA" id="ARBA00022737"/>
    </source>
</evidence>
<dbReference type="PROSITE" id="PS00028">
    <property type="entry name" value="ZINC_FINGER_C2H2_1"/>
    <property type="match status" value="3"/>
</dbReference>
<keyword evidence="10" id="KW-0539">Nucleus</keyword>
<reference evidence="15" key="1">
    <citation type="journal article" date="2004" name="Nature">
        <title>Genome duplication in the teleost fish Tetraodon nigroviridis reveals the early vertebrate proto-karyotype.</title>
        <authorList>
            <person name="Jaillon O."/>
            <person name="Aury J.-M."/>
            <person name="Brunet F."/>
            <person name="Petit J.-L."/>
            <person name="Stange-Thomann N."/>
            <person name="Mauceli E."/>
            <person name="Bouneau L."/>
            <person name="Fischer C."/>
            <person name="Ozouf-Costaz C."/>
            <person name="Bernot A."/>
            <person name="Nicaud S."/>
            <person name="Jaffe D."/>
            <person name="Fisher S."/>
            <person name="Lutfalla G."/>
            <person name="Dossat C."/>
            <person name="Segurens B."/>
            <person name="Dasilva C."/>
            <person name="Salanoubat M."/>
            <person name="Levy M."/>
            <person name="Boudet N."/>
            <person name="Castellano S."/>
            <person name="Anthouard V."/>
            <person name="Jubin C."/>
            <person name="Castelli V."/>
            <person name="Katinka M."/>
            <person name="Vacherie B."/>
            <person name="Biemont C."/>
            <person name="Skalli Z."/>
            <person name="Cattolico L."/>
            <person name="Poulain J."/>
            <person name="De Berardinis V."/>
            <person name="Cruaud C."/>
            <person name="Duprat S."/>
            <person name="Brottier P."/>
            <person name="Coutanceau J.-P."/>
            <person name="Gouzy J."/>
            <person name="Parra G."/>
            <person name="Lardier G."/>
            <person name="Chapple C."/>
            <person name="McKernan K.J."/>
            <person name="McEwan P."/>
            <person name="Bosak S."/>
            <person name="Kellis M."/>
            <person name="Volff J.-N."/>
            <person name="Guigo R."/>
            <person name="Zody M.C."/>
            <person name="Mesirov J."/>
            <person name="Lindblad-Toh K."/>
            <person name="Birren B."/>
            <person name="Nusbaum C."/>
            <person name="Kahn D."/>
            <person name="Robinson-Rechavi M."/>
            <person name="Laudet V."/>
            <person name="Schachter V."/>
            <person name="Quetier F."/>
            <person name="Saurin W."/>
            <person name="Scarpelli C."/>
            <person name="Wincker P."/>
            <person name="Lander E.S."/>
            <person name="Weissenbach J."/>
            <person name="Roest Crollius H."/>
        </authorList>
    </citation>
    <scope>NUCLEOTIDE SEQUENCE [LARGE SCALE GENOMIC DNA]</scope>
</reference>
<evidence type="ECO:0000256" key="9">
    <source>
        <dbReference type="ARBA" id="ARBA00023163"/>
    </source>
</evidence>
<keyword evidence="7" id="KW-0238">DNA-binding</keyword>
<name>Q4RMN4_TETNG</name>
<dbReference type="GO" id="GO:0035118">
    <property type="term" value="P:embryonic pectoral fin morphogenesis"/>
    <property type="evidence" value="ECO:0007669"/>
    <property type="project" value="UniProtKB-ARBA"/>
</dbReference>
<evidence type="ECO:0000256" key="11">
    <source>
        <dbReference type="ARBA" id="ARBA00038409"/>
    </source>
</evidence>
<keyword evidence="6" id="KW-0805">Transcription regulation</keyword>
<dbReference type="GO" id="GO:0045743">
    <property type="term" value="P:positive regulation of fibroblast growth factor receptor signaling pathway"/>
    <property type="evidence" value="ECO:0007669"/>
    <property type="project" value="UniProtKB-ARBA"/>
</dbReference>
<dbReference type="SUPFAM" id="SSF57667">
    <property type="entry name" value="beta-beta-alpha zinc fingers"/>
    <property type="match status" value="2"/>
</dbReference>
<dbReference type="InterPro" id="IPR013087">
    <property type="entry name" value="Znf_C2H2_type"/>
</dbReference>
<protein>
    <submittedName>
        <fullName evidence="15">(spotted green pufferfish) hypothetical protein</fullName>
    </submittedName>
</protein>
<organism evidence="15">
    <name type="scientific">Tetraodon nigroviridis</name>
    <name type="common">Spotted green pufferfish</name>
    <name type="synonym">Chelonodon nigroviridis</name>
    <dbReference type="NCBI Taxonomy" id="99883"/>
    <lineage>
        <taxon>Eukaryota</taxon>
        <taxon>Metazoa</taxon>
        <taxon>Chordata</taxon>
        <taxon>Craniata</taxon>
        <taxon>Vertebrata</taxon>
        <taxon>Euteleostomi</taxon>
        <taxon>Actinopterygii</taxon>
        <taxon>Neopterygii</taxon>
        <taxon>Teleostei</taxon>
        <taxon>Neoteleostei</taxon>
        <taxon>Acanthomorphata</taxon>
        <taxon>Eupercaria</taxon>
        <taxon>Tetraodontiformes</taxon>
        <taxon>Tetradontoidea</taxon>
        <taxon>Tetraodontidae</taxon>
        <taxon>Tetraodon</taxon>
    </lineage>
</organism>
<feature type="domain" description="C2H2-type" evidence="14">
    <location>
        <begin position="440"/>
        <end position="469"/>
    </location>
</feature>
<dbReference type="EMBL" id="CAAE01015019">
    <property type="protein sequence ID" value="CAG10348.1"/>
    <property type="molecule type" value="Genomic_DNA"/>
</dbReference>
<dbReference type="SMART" id="SM00355">
    <property type="entry name" value="ZnF_C2H2"/>
    <property type="match status" value="3"/>
</dbReference>
<evidence type="ECO:0000256" key="7">
    <source>
        <dbReference type="ARBA" id="ARBA00023125"/>
    </source>
</evidence>
<evidence type="ECO:0000256" key="13">
    <source>
        <dbReference type="SAM" id="MobiDB-lite"/>
    </source>
</evidence>
<dbReference type="InterPro" id="IPR036236">
    <property type="entry name" value="Znf_C2H2_sf"/>
</dbReference>
<evidence type="ECO:0000256" key="8">
    <source>
        <dbReference type="ARBA" id="ARBA00023159"/>
    </source>
</evidence>
<feature type="domain" description="C2H2-type" evidence="14">
    <location>
        <begin position="500"/>
        <end position="527"/>
    </location>
</feature>
<feature type="region of interest" description="Disordered" evidence="13">
    <location>
        <begin position="343"/>
        <end position="388"/>
    </location>
</feature>
<reference evidence="15" key="2">
    <citation type="submission" date="2004-02" db="EMBL/GenBank/DDBJ databases">
        <authorList>
            <consortium name="Genoscope"/>
            <consortium name="Whitehead Institute Centre for Genome Research"/>
        </authorList>
    </citation>
    <scope>NUCLEOTIDE SEQUENCE</scope>
</reference>
<dbReference type="GO" id="GO:0008270">
    <property type="term" value="F:zinc ion binding"/>
    <property type="evidence" value="ECO:0007669"/>
    <property type="project" value="UniProtKB-KW"/>
</dbReference>